<dbReference type="Proteomes" id="UP000032233">
    <property type="component" value="Unassembled WGS sequence"/>
</dbReference>
<dbReference type="EMBL" id="AZAC01000001">
    <property type="protein sequence ID" value="KIX16045.1"/>
    <property type="molecule type" value="Genomic_DNA"/>
</dbReference>
<organism evidence="1 2">
    <name type="scientific">Dethiosulfatarculus sandiegensis</name>
    <dbReference type="NCBI Taxonomy" id="1429043"/>
    <lineage>
        <taxon>Bacteria</taxon>
        <taxon>Pseudomonadati</taxon>
        <taxon>Thermodesulfobacteriota</taxon>
        <taxon>Desulfarculia</taxon>
        <taxon>Desulfarculales</taxon>
        <taxon>Desulfarculaceae</taxon>
        <taxon>Dethiosulfatarculus</taxon>
    </lineage>
</organism>
<proteinExistence type="predicted"/>
<reference evidence="1 2" key="1">
    <citation type="submission" date="2013-11" db="EMBL/GenBank/DDBJ databases">
        <title>Metagenomic analysis of a methanogenic consortium involved in long chain n-alkane degradation.</title>
        <authorList>
            <person name="Davidova I.A."/>
            <person name="Callaghan A.V."/>
            <person name="Wawrik B."/>
            <person name="Pruitt S."/>
            <person name="Marks C."/>
            <person name="Duncan K.E."/>
            <person name="Suflita J.M."/>
        </authorList>
    </citation>
    <scope>NUCLEOTIDE SEQUENCE [LARGE SCALE GENOMIC DNA]</scope>
    <source>
        <strain evidence="1 2">SPR</strain>
    </source>
</reference>
<keyword evidence="2" id="KW-1185">Reference proteome</keyword>
<dbReference type="InParanoid" id="A0A0D2K3C1"/>
<comment type="caution">
    <text evidence="1">The sequence shown here is derived from an EMBL/GenBank/DDBJ whole genome shotgun (WGS) entry which is preliminary data.</text>
</comment>
<evidence type="ECO:0000313" key="1">
    <source>
        <dbReference type="EMBL" id="KIX16045.1"/>
    </source>
</evidence>
<accession>A0A0D2K3C1</accession>
<evidence type="ECO:0000313" key="2">
    <source>
        <dbReference type="Proteomes" id="UP000032233"/>
    </source>
</evidence>
<dbReference type="AlphaFoldDB" id="A0A0D2K3C1"/>
<name>A0A0D2K3C1_9BACT</name>
<sequence>MRFKIFYPAPALELNTTKFPSVEQAPEII</sequence>
<protein>
    <submittedName>
        <fullName evidence="1">Uncharacterized protein</fullName>
    </submittedName>
</protein>
<gene>
    <name evidence="1" type="ORF">X474_00530</name>
</gene>